<dbReference type="OrthoDB" id="2735413at2"/>
<dbReference type="AlphaFoldDB" id="A0A073KGR0"/>
<dbReference type="STRING" id="574375.AZF08_00385"/>
<reference evidence="1 2" key="1">
    <citation type="submission" date="2014-06" db="EMBL/GenBank/DDBJ databases">
        <title>Draft genome sequence of Bacillus gaemokensis JCM 15801 (MCCC 1A00707).</title>
        <authorList>
            <person name="Lai Q."/>
            <person name="Liu Y."/>
            <person name="Shao Z."/>
        </authorList>
    </citation>
    <scope>NUCLEOTIDE SEQUENCE [LARGE SCALE GENOMIC DNA]</scope>
    <source>
        <strain evidence="1 2">JCM 15801</strain>
    </source>
</reference>
<protein>
    <submittedName>
        <fullName evidence="1">Uncharacterized protein</fullName>
    </submittedName>
</protein>
<name>A0A073KGR0_9BACI</name>
<comment type="caution">
    <text evidence="1">The sequence shown here is derived from an EMBL/GenBank/DDBJ whole genome shotgun (WGS) entry which is preliminary data.</text>
</comment>
<keyword evidence="2" id="KW-1185">Reference proteome</keyword>
<dbReference type="EMBL" id="JOTM01000001">
    <property type="protein sequence ID" value="KEK25706.1"/>
    <property type="molecule type" value="Genomic_DNA"/>
</dbReference>
<dbReference type="RefSeq" id="WP_033672046.1">
    <property type="nucleotide sequence ID" value="NZ_JOTM01000001.1"/>
</dbReference>
<organism evidence="1 2">
    <name type="scientific">Bacillus gaemokensis</name>
    <dbReference type="NCBI Taxonomy" id="574375"/>
    <lineage>
        <taxon>Bacteria</taxon>
        <taxon>Bacillati</taxon>
        <taxon>Bacillota</taxon>
        <taxon>Bacilli</taxon>
        <taxon>Bacillales</taxon>
        <taxon>Bacillaceae</taxon>
        <taxon>Bacillus</taxon>
        <taxon>Bacillus cereus group</taxon>
    </lineage>
</organism>
<dbReference type="Proteomes" id="UP000027778">
    <property type="component" value="Unassembled WGS sequence"/>
</dbReference>
<accession>A0A073KGR0</accession>
<proteinExistence type="predicted"/>
<evidence type="ECO:0000313" key="1">
    <source>
        <dbReference type="EMBL" id="KEK25706.1"/>
    </source>
</evidence>
<gene>
    <name evidence="1" type="ORF">BAGA_00225</name>
</gene>
<evidence type="ECO:0000313" key="2">
    <source>
        <dbReference type="Proteomes" id="UP000027778"/>
    </source>
</evidence>
<sequence length="99" mass="12019">MIINDNGREYDTDYLERVWLKVPGERTSVERDIFNAGARFIYYRYTQIRDIVNRNRCNNLTIDKVKRLLDINRVQMFLPITEEEINYIISFIEQNIQIK</sequence>